<protein>
    <submittedName>
        <fullName evidence="2">Uncharacterized protein</fullName>
    </submittedName>
</protein>
<evidence type="ECO:0000313" key="1">
    <source>
        <dbReference type="Proteomes" id="UP000887579"/>
    </source>
</evidence>
<name>A0AC34GMS6_9BILA</name>
<proteinExistence type="predicted"/>
<reference evidence="2" key="1">
    <citation type="submission" date="2022-11" db="UniProtKB">
        <authorList>
            <consortium name="WormBaseParasite"/>
        </authorList>
    </citation>
    <scope>IDENTIFICATION</scope>
</reference>
<accession>A0AC34GMS6</accession>
<organism evidence="1 2">
    <name type="scientific">Panagrolaimus sp. ES5</name>
    <dbReference type="NCBI Taxonomy" id="591445"/>
    <lineage>
        <taxon>Eukaryota</taxon>
        <taxon>Metazoa</taxon>
        <taxon>Ecdysozoa</taxon>
        <taxon>Nematoda</taxon>
        <taxon>Chromadorea</taxon>
        <taxon>Rhabditida</taxon>
        <taxon>Tylenchina</taxon>
        <taxon>Panagrolaimomorpha</taxon>
        <taxon>Panagrolaimoidea</taxon>
        <taxon>Panagrolaimidae</taxon>
        <taxon>Panagrolaimus</taxon>
    </lineage>
</organism>
<dbReference type="WBParaSite" id="ES5_v2.g343.t1">
    <property type="protein sequence ID" value="ES5_v2.g343.t1"/>
    <property type="gene ID" value="ES5_v2.g343"/>
</dbReference>
<sequence length="588" mass="66489">MVELNEYDLGNRGELASDDFTLPRVGETVEVELLNGGMSFEMCKDNCDAVTLCFDSDSPNAMGGCESNQCGFQAKLTQDSLGSIDALMNGRNKEVNQQCGTVTIKFPKITFFDLVDSSCYPTKYYDGKVVKLFVKQASPRCSFLKLTGAKKWIPPTSTAAAISSPNPPSNTQESSMSEETMWIIIAVVVVLLVIILACAGFWGYRYWNQKKSVAKCDGKKKESVTDKKITQTTIVKQEKAVEETVEAKTVKDETVEEKKEIIQSKPEKTRHEKDAPKIVAKTPKKKTVEPTQEETPTNKTVEPTVEDTNTNQSIINQQLPPAPTVSVLPGQIHSTRPYALMPRSKSYSKSRKTDSLSGRHDLSMQGMVQNPVQTLKYRNPNLNVDEMQKFYPAQKKPHYLDRREIALLCCRISVMFKIVEELIIAAEQKLIQLGAVLDGNGFISKLPQKALDYLVSSKAPEFIRSFAFGNCFRGEIDSSLGKRPTTSLPLLFVIIFQRRYPAENRRKACAWIRRQLPILRIEFSINEREKLQYPLNAVEHAAEMDRDGFQNVEDVFTHSKEEKIRDAEKKARKNYLGEMRKEKHLKRK</sequence>
<evidence type="ECO:0000313" key="2">
    <source>
        <dbReference type="WBParaSite" id="ES5_v2.g343.t1"/>
    </source>
</evidence>
<dbReference type="Proteomes" id="UP000887579">
    <property type="component" value="Unplaced"/>
</dbReference>